<proteinExistence type="predicted"/>
<organism evidence="2 3">
    <name type="scientific">Burkholderia thailandensis</name>
    <dbReference type="NCBI Taxonomy" id="57975"/>
    <lineage>
        <taxon>Bacteria</taxon>
        <taxon>Pseudomonadati</taxon>
        <taxon>Pseudomonadota</taxon>
        <taxon>Betaproteobacteria</taxon>
        <taxon>Burkholderiales</taxon>
        <taxon>Burkholderiaceae</taxon>
        <taxon>Burkholderia</taxon>
        <taxon>pseudomallei group</taxon>
    </lineage>
</organism>
<sequence>MHPHLLSTGVSALAHALVPCKVQPADRLPSPNGCPKEKTPPARGL</sequence>
<comment type="caution">
    <text evidence="2">The sequence shown here is derived from an EMBL/GenBank/DDBJ whole genome shotgun (WGS) entry which is preliminary data.</text>
</comment>
<accession>A0AAW9CZ79</accession>
<feature type="region of interest" description="Disordered" evidence="1">
    <location>
        <begin position="24"/>
        <end position="45"/>
    </location>
</feature>
<evidence type="ECO:0000256" key="1">
    <source>
        <dbReference type="SAM" id="MobiDB-lite"/>
    </source>
</evidence>
<evidence type="ECO:0000313" key="2">
    <source>
        <dbReference type="EMBL" id="MDW9254413.1"/>
    </source>
</evidence>
<dbReference type="AlphaFoldDB" id="A0AAW9CZ79"/>
<reference evidence="2" key="1">
    <citation type="submission" date="2018-08" db="EMBL/GenBank/DDBJ databases">
        <title>Identification of Burkholderia cepacia strains that express a Burkholderia pseudomallei-like capsular polysaccharide.</title>
        <authorList>
            <person name="Burtnick M.N."/>
            <person name="Vongsouvath M."/>
            <person name="Newton P."/>
            <person name="Wuthiekanun V."/>
            <person name="Limmathurotsakul D."/>
            <person name="Brett P.J."/>
            <person name="Chantratita N."/>
            <person name="Dance D.A."/>
        </authorList>
    </citation>
    <scope>NUCLEOTIDE SEQUENCE</scope>
    <source>
        <strain evidence="2">SBXCC001</strain>
    </source>
</reference>
<name>A0AAW9CZ79_BURTH</name>
<protein>
    <submittedName>
        <fullName evidence="2">Lipoprotein</fullName>
    </submittedName>
</protein>
<evidence type="ECO:0000313" key="3">
    <source>
        <dbReference type="Proteomes" id="UP001272137"/>
    </source>
</evidence>
<keyword evidence="2" id="KW-0449">Lipoprotein</keyword>
<feature type="compositionally biased region" description="Basic and acidic residues" evidence="1">
    <location>
        <begin position="35"/>
        <end position="45"/>
    </location>
</feature>
<dbReference type="Proteomes" id="UP001272137">
    <property type="component" value="Unassembled WGS sequence"/>
</dbReference>
<gene>
    <name evidence="2" type="ORF">C7S16_2647</name>
</gene>
<dbReference type="EMBL" id="QXCT01000002">
    <property type="protein sequence ID" value="MDW9254413.1"/>
    <property type="molecule type" value="Genomic_DNA"/>
</dbReference>